<sequence length="192" mass="21717">MGFWSGLKNFGSKILGGITKAAGWVAPTLNKVLGTLAGPVSMIHPGVGAAMGVGQRIAGGVDRKMDKDDIYDIKEYMCQILKMLDETQDRFNMTVTLNEINSKLDRMIEQPTDKPSHQSPCQSKPKNIKYIDETIYSDIEGEPQSRITYDEIQQMRKKQYQNDNKCQLHPSMIVLESDLIKEAKYKELMNKK</sequence>
<dbReference type="EMBL" id="SNRW01033869">
    <property type="protein sequence ID" value="KAA6355891.1"/>
    <property type="molecule type" value="Genomic_DNA"/>
</dbReference>
<evidence type="ECO:0000313" key="2">
    <source>
        <dbReference type="Proteomes" id="UP000324800"/>
    </source>
</evidence>
<organism evidence="1 2">
    <name type="scientific">Streblomastix strix</name>
    <dbReference type="NCBI Taxonomy" id="222440"/>
    <lineage>
        <taxon>Eukaryota</taxon>
        <taxon>Metamonada</taxon>
        <taxon>Preaxostyla</taxon>
        <taxon>Oxymonadida</taxon>
        <taxon>Streblomastigidae</taxon>
        <taxon>Streblomastix</taxon>
    </lineage>
</organism>
<dbReference type="Proteomes" id="UP000324800">
    <property type="component" value="Unassembled WGS sequence"/>
</dbReference>
<dbReference type="AlphaFoldDB" id="A0A5J4TE41"/>
<protein>
    <submittedName>
        <fullName evidence="1">Uncharacterized protein</fullName>
    </submittedName>
</protein>
<gene>
    <name evidence="1" type="ORF">EZS28_048582</name>
</gene>
<evidence type="ECO:0000313" key="1">
    <source>
        <dbReference type="EMBL" id="KAA6355891.1"/>
    </source>
</evidence>
<reference evidence="1 2" key="1">
    <citation type="submission" date="2019-03" db="EMBL/GenBank/DDBJ databases">
        <title>Single cell metagenomics reveals metabolic interactions within the superorganism composed of flagellate Streblomastix strix and complex community of Bacteroidetes bacteria on its surface.</title>
        <authorList>
            <person name="Treitli S.C."/>
            <person name="Kolisko M."/>
            <person name="Husnik F."/>
            <person name="Keeling P."/>
            <person name="Hampl V."/>
        </authorList>
    </citation>
    <scope>NUCLEOTIDE SEQUENCE [LARGE SCALE GENOMIC DNA]</scope>
    <source>
        <strain evidence="1">ST1C</strain>
    </source>
</reference>
<name>A0A5J4TE41_9EUKA</name>
<accession>A0A5J4TE41</accession>
<proteinExistence type="predicted"/>
<comment type="caution">
    <text evidence="1">The sequence shown here is derived from an EMBL/GenBank/DDBJ whole genome shotgun (WGS) entry which is preliminary data.</text>
</comment>